<reference evidence="11" key="1">
    <citation type="journal article" date="2021" name="BMC Genomics">
        <title>Chromosome-level genome assembly and manually-curated proteome of model necrotroph Parastagonospora nodorum Sn15 reveals a genome-wide trove of candidate effector homologs, and redundancy of virulence-related functions within an accessory chromosome.</title>
        <authorList>
            <person name="Bertazzoni S."/>
            <person name="Jones D.A.B."/>
            <person name="Phan H.T."/>
            <person name="Tan K.-C."/>
            <person name="Hane J.K."/>
        </authorList>
    </citation>
    <scope>NUCLEOTIDE SEQUENCE [LARGE SCALE GENOMIC DNA]</scope>
    <source>
        <strain evidence="11">SN15 / ATCC MYA-4574 / FGSC 10173)</strain>
    </source>
</reference>
<dbReference type="Pfam" id="PF01694">
    <property type="entry name" value="Rhomboid"/>
    <property type="match status" value="1"/>
</dbReference>
<feature type="compositionally biased region" description="Low complexity" evidence="7">
    <location>
        <begin position="67"/>
        <end position="90"/>
    </location>
</feature>
<dbReference type="Proteomes" id="UP000663193">
    <property type="component" value="Chromosome 12"/>
</dbReference>
<feature type="region of interest" description="Disordered" evidence="7">
    <location>
        <begin position="61"/>
        <end position="106"/>
    </location>
</feature>
<dbReference type="GO" id="GO:0016020">
    <property type="term" value="C:membrane"/>
    <property type="evidence" value="ECO:0007669"/>
    <property type="project" value="UniProtKB-SubCell"/>
</dbReference>
<feature type="domain" description="Peptidase S54 rhomboid" evidence="9">
    <location>
        <begin position="166"/>
        <end position="316"/>
    </location>
</feature>
<dbReference type="EMBL" id="CP069034">
    <property type="protein sequence ID" value="QRD01542.1"/>
    <property type="molecule type" value="Genomic_DNA"/>
</dbReference>
<dbReference type="GO" id="GO:0004252">
    <property type="term" value="F:serine-type endopeptidase activity"/>
    <property type="evidence" value="ECO:0007669"/>
    <property type="project" value="InterPro"/>
</dbReference>
<protein>
    <recommendedName>
        <fullName evidence="9">Peptidase S54 rhomboid domain-containing protein</fullName>
    </recommendedName>
</protein>
<comment type="subcellular location">
    <subcellularLocation>
        <location evidence="1">Membrane</location>
        <topology evidence="1">Multi-pass membrane protein</topology>
    </subcellularLocation>
</comment>
<feature type="transmembrane region" description="Helical" evidence="8">
    <location>
        <begin position="296"/>
        <end position="314"/>
    </location>
</feature>
<gene>
    <name evidence="10" type="ORF">JI435_121870</name>
</gene>
<evidence type="ECO:0000259" key="9">
    <source>
        <dbReference type="Pfam" id="PF01694"/>
    </source>
</evidence>
<evidence type="ECO:0000256" key="2">
    <source>
        <dbReference type="ARBA" id="ARBA00009045"/>
    </source>
</evidence>
<dbReference type="PANTHER" id="PTHR43731">
    <property type="entry name" value="RHOMBOID PROTEASE"/>
    <property type="match status" value="1"/>
</dbReference>
<evidence type="ECO:0000256" key="6">
    <source>
        <dbReference type="ARBA" id="ARBA00023136"/>
    </source>
</evidence>
<keyword evidence="3 8" id="KW-0812">Transmembrane</keyword>
<evidence type="ECO:0000313" key="11">
    <source>
        <dbReference type="Proteomes" id="UP000663193"/>
    </source>
</evidence>
<evidence type="ECO:0000256" key="7">
    <source>
        <dbReference type="SAM" id="MobiDB-lite"/>
    </source>
</evidence>
<keyword evidence="4" id="KW-0378">Hydrolase</keyword>
<dbReference type="InterPro" id="IPR022764">
    <property type="entry name" value="Peptidase_S54_rhomboid_dom"/>
</dbReference>
<organism evidence="10 11">
    <name type="scientific">Phaeosphaeria nodorum (strain SN15 / ATCC MYA-4574 / FGSC 10173)</name>
    <name type="common">Glume blotch fungus</name>
    <name type="synonym">Parastagonospora nodorum</name>
    <dbReference type="NCBI Taxonomy" id="321614"/>
    <lineage>
        <taxon>Eukaryota</taxon>
        <taxon>Fungi</taxon>
        <taxon>Dikarya</taxon>
        <taxon>Ascomycota</taxon>
        <taxon>Pezizomycotina</taxon>
        <taxon>Dothideomycetes</taxon>
        <taxon>Pleosporomycetidae</taxon>
        <taxon>Pleosporales</taxon>
        <taxon>Pleosporineae</taxon>
        <taxon>Phaeosphaeriaceae</taxon>
        <taxon>Parastagonospora</taxon>
    </lineage>
</organism>
<keyword evidence="5 8" id="KW-1133">Transmembrane helix</keyword>
<dbReference type="InterPro" id="IPR050925">
    <property type="entry name" value="Rhomboid_protease_S54"/>
</dbReference>
<evidence type="ECO:0000256" key="5">
    <source>
        <dbReference type="ARBA" id="ARBA00022989"/>
    </source>
</evidence>
<keyword evidence="11" id="KW-1185">Reference proteome</keyword>
<sequence>MYPHVTQAHQYCVAPILQYRNIALELPGSPRLNLSTISSLGKSHQPSIMSNILRLLRTSRPSNPLHTLRSSRPTLSRPTSRPSNYFSPSHSPSPFPRSRPYSSYTDPSSQISSNLTTLYALMGLNIAVFSYGAYAQAQAQQGFPAPYTKFMRNMSCNLTDVLHNNAYHTLLTSTFTHFNLFHLAANMFTTYYLGQFLCYAPVITPGRLLTIAIGAGLTGSVGYLWQRYLSTGAKGVDYRRGVGFSGALMGVISVAACLAPSAKVQLYGIVPVPLWALVVGYAAYDGYYLNDNNSRIAHSGHLGGLAFGLAYYVLRLRGLRGMRY</sequence>
<feature type="transmembrane region" description="Helical" evidence="8">
    <location>
        <begin position="208"/>
        <end position="226"/>
    </location>
</feature>
<dbReference type="VEuPathDB" id="FungiDB:JI435_121870"/>
<name>A0A7U2FAE6_PHANO</name>
<evidence type="ECO:0000256" key="8">
    <source>
        <dbReference type="SAM" id="Phobius"/>
    </source>
</evidence>
<dbReference type="InterPro" id="IPR035952">
    <property type="entry name" value="Rhomboid-like_sf"/>
</dbReference>
<evidence type="ECO:0000256" key="1">
    <source>
        <dbReference type="ARBA" id="ARBA00004141"/>
    </source>
</evidence>
<feature type="transmembrane region" description="Helical" evidence="8">
    <location>
        <begin position="180"/>
        <end position="201"/>
    </location>
</feature>
<feature type="transmembrane region" description="Helical" evidence="8">
    <location>
        <begin position="118"/>
        <end position="137"/>
    </location>
</feature>
<dbReference type="AlphaFoldDB" id="A0A7U2FAE6"/>
<dbReference type="OrthoDB" id="418595at2759"/>
<dbReference type="SUPFAM" id="SSF144091">
    <property type="entry name" value="Rhomboid-like"/>
    <property type="match status" value="1"/>
</dbReference>
<evidence type="ECO:0000256" key="3">
    <source>
        <dbReference type="ARBA" id="ARBA00022692"/>
    </source>
</evidence>
<evidence type="ECO:0000313" key="10">
    <source>
        <dbReference type="EMBL" id="QRD01542.1"/>
    </source>
</evidence>
<dbReference type="Gene3D" id="1.20.1540.10">
    <property type="entry name" value="Rhomboid-like"/>
    <property type="match status" value="1"/>
</dbReference>
<comment type="similarity">
    <text evidence="2">Belongs to the peptidase S54 family.</text>
</comment>
<accession>A0A7U2FAE6</accession>
<feature type="transmembrane region" description="Helical" evidence="8">
    <location>
        <begin position="238"/>
        <end position="259"/>
    </location>
</feature>
<feature type="transmembrane region" description="Helical" evidence="8">
    <location>
        <begin position="266"/>
        <end position="284"/>
    </location>
</feature>
<evidence type="ECO:0000256" key="4">
    <source>
        <dbReference type="ARBA" id="ARBA00022801"/>
    </source>
</evidence>
<keyword evidence="6 8" id="KW-0472">Membrane</keyword>
<dbReference type="PANTHER" id="PTHR43731:SF14">
    <property type="entry name" value="PRESENILIN-ASSOCIATED RHOMBOID-LIKE PROTEIN, MITOCHONDRIAL"/>
    <property type="match status" value="1"/>
</dbReference>
<proteinExistence type="inferred from homology"/>